<dbReference type="GO" id="GO:0031146">
    <property type="term" value="P:SCF-dependent proteasomal ubiquitin-dependent protein catabolic process"/>
    <property type="evidence" value="ECO:0007669"/>
    <property type="project" value="TreeGrafter"/>
</dbReference>
<keyword evidence="2" id="KW-1185">Reference proteome</keyword>
<protein>
    <recommendedName>
        <fullName evidence="3">F-box domain-containing protein</fullName>
    </recommendedName>
</protein>
<evidence type="ECO:0000313" key="2">
    <source>
        <dbReference type="Proteomes" id="UP000521872"/>
    </source>
</evidence>
<reference evidence="1 2" key="1">
    <citation type="submission" date="2019-12" db="EMBL/GenBank/DDBJ databases">
        <authorList>
            <person name="Floudas D."/>
            <person name="Bentzer J."/>
            <person name="Ahren D."/>
            <person name="Johansson T."/>
            <person name="Persson P."/>
            <person name="Tunlid A."/>
        </authorList>
    </citation>
    <scope>NUCLEOTIDE SEQUENCE [LARGE SCALE GENOMIC DNA]</scope>
    <source>
        <strain evidence="1 2">CBS 102.39</strain>
    </source>
</reference>
<dbReference type="AlphaFoldDB" id="A0A8H4R342"/>
<dbReference type="SUPFAM" id="SSF52047">
    <property type="entry name" value="RNI-like"/>
    <property type="match status" value="1"/>
</dbReference>
<gene>
    <name evidence="1" type="ORF">D9613_009615</name>
</gene>
<evidence type="ECO:0008006" key="3">
    <source>
        <dbReference type="Google" id="ProtNLM"/>
    </source>
</evidence>
<evidence type="ECO:0000313" key="1">
    <source>
        <dbReference type="EMBL" id="KAF4622564.1"/>
    </source>
</evidence>
<accession>A0A8H4R342</accession>
<proteinExistence type="predicted"/>
<dbReference type="GO" id="GO:0019005">
    <property type="term" value="C:SCF ubiquitin ligase complex"/>
    <property type="evidence" value="ECO:0007669"/>
    <property type="project" value="TreeGrafter"/>
</dbReference>
<name>A0A8H4R342_9AGAR</name>
<dbReference type="Proteomes" id="UP000521872">
    <property type="component" value="Unassembled WGS sequence"/>
</dbReference>
<sequence length="547" mass="62271">MEYPLKTHRVLLIPELLNIIFNHLDLPSNAANARVCRLWSDISLDVLWKEVTKLKRLLQILAPLDVDETGELKFQRLPESADWRRFEKYAKRVRKLTYHSSSRRNLSGSAFDVVARTRTRLDILPNMHTLIWSGPPSFSIIFMHSRVKFFSVALDTNDEFLQPYFHDLVSRMPHLTTLNIQSSIPMRQIEPKMVELLLALPKLQKVVFPRFYFTTKIVETLSTLEQLGTMEFQYDQEQGVGKPEDVQDFTPTLVEGAFPALFDMSTNVRYNDAARFLNLPYAPRNITSLFIDSTDLEHPSAMYDVLSIIAENCKSLKLLALVSLRESFDDDPPDEGMSITLDTIKPAFKLQHLTSLDITHQFPLLLDQKDMETIASTWPSMESILLNPDPVHLSEPDLTLEALLPFAQHCPQLKQLGLYIDATSCSNLATPTVRFKALSLLAMGVSPIADDSPVSLYLSQLLPLGCIVGCGVTWDEADAFRLNLSPRFTLWHTVDDLLPLLIKLRIEERERTKHMEHELDDLRMRTKVISGREQLGAAKDVSTCIVA</sequence>
<organism evidence="1 2">
    <name type="scientific">Agrocybe pediades</name>
    <dbReference type="NCBI Taxonomy" id="84607"/>
    <lineage>
        <taxon>Eukaryota</taxon>
        <taxon>Fungi</taxon>
        <taxon>Dikarya</taxon>
        <taxon>Basidiomycota</taxon>
        <taxon>Agaricomycotina</taxon>
        <taxon>Agaricomycetes</taxon>
        <taxon>Agaricomycetidae</taxon>
        <taxon>Agaricales</taxon>
        <taxon>Agaricineae</taxon>
        <taxon>Strophariaceae</taxon>
        <taxon>Agrocybe</taxon>
    </lineage>
</organism>
<dbReference type="PANTHER" id="PTHR16134">
    <property type="entry name" value="F-BOX/TPR REPEAT PROTEIN POF3"/>
    <property type="match status" value="1"/>
</dbReference>
<dbReference type="InterPro" id="IPR036047">
    <property type="entry name" value="F-box-like_dom_sf"/>
</dbReference>
<comment type="caution">
    <text evidence="1">The sequence shown here is derived from an EMBL/GenBank/DDBJ whole genome shotgun (WGS) entry which is preliminary data.</text>
</comment>
<dbReference type="PANTHER" id="PTHR16134:SF150">
    <property type="entry name" value="F-BOX_LRR-REPEAT PROTEIN 6-LIKE PROTEIN"/>
    <property type="match status" value="1"/>
</dbReference>
<dbReference type="EMBL" id="JAACJL010000002">
    <property type="protein sequence ID" value="KAF4622564.1"/>
    <property type="molecule type" value="Genomic_DNA"/>
</dbReference>
<dbReference type="Gene3D" id="3.80.10.10">
    <property type="entry name" value="Ribonuclease Inhibitor"/>
    <property type="match status" value="1"/>
</dbReference>
<dbReference type="InterPro" id="IPR032675">
    <property type="entry name" value="LRR_dom_sf"/>
</dbReference>
<dbReference type="SUPFAM" id="SSF81383">
    <property type="entry name" value="F-box domain"/>
    <property type="match status" value="1"/>
</dbReference>